<protein>
    <submittedName>
        <fullName evidence="7">Si:dkey-83h2.3</fullName>
    </submittedName>
</protein>
<feature type="transmembrane region" description="Helical" evidence="6">
    <location>
        <begin position="75"/>
        <end position="103"/>
    </location>
</feature>
<evidence type="ECO:0000313" key="7">
    <source>
        <dbReference type="Ensembl" id="ENSHCOP00000016053.1"/>
    </source>
</evidence>
<sequence>MLSFAYLRMCVSRCLRCVGVALVALATVCTVANILLLLPELKVHFLLEGHVTREASWATGLWSSGLLVRPQPSTVIFVMLVSCDLLALYSCACLLSSAFCCLVSITGLVQGPLCLYNTTSGSAWGYLLPLRYYRDAGYLYNRSLWSGVCLEPKGVVQWNVVLFSILGGASGLQALLCAANCALCMCAFCIRVQCGVSIMCVCIF</sequence>
<evidence type="ECO:0000256" key="5">
    <source>
        <dbReference type="ARBA" id="ARBA00023136"/>
    </source>
</evidence>
<dbReference type="InterPro" id="IPR008661">
    <property type="entry name" value="L6_membrane"/>
</dbReference>
<dbReference type="Pfam" id="PF05805">
    <property type="entry name" value="L6_membrane"/>
    <property type="match status" value="1"/>
</dbReference>
<dbReference type="OMA" id="IINGCFG"/>
<evidence type="ECO:0000256" key="3">
    <source>
        <dbReference type="ARBA" id="ARBA00022692"/>
    </source>
</evidence>
<dbReference type="PANTHER" id="PTHR14198:SF22">
    <property type="entry name" value="TRANSMEMBRANE 4 L6 FAMILY MEMBER 19"/>
    <property type="match status" value="1"/>
</dbReference>
<dbReference type="Ensembl" id="ENSHCOT00000024129.1">
    <property type="protein sequence ID" value="ENSHCOP00000016053.1"/>
    <property type="gene ID" value="ENSHCOG00000019769.1"/>
</dbReference>
<dbReference type="Proteomes" id="UP000264820">
    <property type="component" value="Unplaced"/>
</dbReference>
<keyword evidence="5 6" id="KW-0472">Membrane</keyword>
<dbReference type="PANTHER" id="PTHR14198">
    <property type="entry name" value="TRANSMEMBRANE 4 L6 FAMILY MEMBER 1-RELATED"/>
    <property type="match status" value="1"/>
</dbReference>
<feature type="transmembrane region" description="Helical" evidence="6">
    <location>
        <begin position="20"/>
        <end position="38"/>
    </location>
</feature>
<dbReference type="STRING" id="109280.ENSHCOP00000016053"/>
<reference evidence="7" key="1">
    <citation type="submission" date="2025-08" db="UniProtKB">
        <authorList>
            <consortium name="Ensembl"/>
        </authorList>
    </citation>
    <scope>IDENTIFICATION</scope>
</reference>
<keyword evidence="8" id="KW-1185">Reference proteome</keyword>
<evidence type="ECO:0000256" key="1">
    <source>
        <dbReference type="ARBA" id="ARBA00004141"/>
    </source>
</evidence>
<proteinExistence type="inferred from homology"/>
<comment type="subcellular location">
    <subcellularLocation>
        <location evidence="1">Membrane</location>
        <topology evidence="1">Multi-pass membrane protein</topology>
    </subcellularLocation>
</comment>
<reference evidence="7" key="2">
    <citation type="submission" date="2025-09" db="UniProtKB">
        <authorList>
            <consortium name="Ensembl"/>
        </authorList>
    </citation>
    <scope>IDENTIFICATION</scope>
</reference>
<dbReference type="GeneTree" id="ENSGT01030000234590"/>
<accession>A0A3Q2YF70</accession>
<keyword evidence="4 6" id="KW-1133">Transmembrane helix</keyword>
<organism evidence="7 8">
    <name type="scientific">Hippocampus comes</name>
    <name type="common">Tiger tail seahorse</name>
    <dbReference type="NCBI Taxonomy" id="109280"/>
    <lineage>
        <taxon>Eukaryota</taxon>
        <taxon>Metazoa</taxon>
        <taxon>Chordata</taxon>
        <taxon>Craniata</taxon>
        <taxon>Vertebrata</taxon>
        <taxon>Euteleostomi</taxon>
        <taxon>Actinopterygii</taxon>
        <taxon>Neopterygii</taxon>
        <taxon>Teleostei</taxon>
        <taxon>Neoteleostei</taxon>
        <taxon>Acanthomorphata</taxon>
        <taxon>Syngnathiaria</taxon>
        <taxon>Syngnathiformes</taxon>
        <taxon>Syngnathoidei</taxon>
        <taxon>Syngnathidae</taxon>
        <taxon>Hippocampus</taxon>
    </lineage>
</organism>
<dbReference type="AlphaFoldDB" id="A0A3Q2YF70"/>
<keyword evidence="3 6" id="KW-0812">Transmembrane</keyword>
<evidence type="ECO:0000256" key="6">
    <source>
        <dbReference type="SAM" id="Phobius"/>
    </source>
</evidence>
<dbReference type="GO" id="GO:0016020">
    <property type="term" value="C:membrane"/>
    <property type="evidence" value="ECO:0007669"/>
    <property type="project" value="UniProtKB-SubCell"/>
</dbReference>
<evidence type="ECO:0000313" key="8">
    <source>
        <dbReference type="Proteomes" id="UP000264820"/>
    </source>
</evidence>
<evidence type="ECO:0000256" key="2">
    <source>
        <dbReference type="ARBA" id="ARBA00006193"/>
    </source>
</evidence>
<evidence type="ECO:0000256" key="4">
    <source>
        <dbReference type="ARBA" id="ARBA00022989"/>
    </source>
</evidence>
<comment type="similarity">
    <text evidence="2">Belongs to the L6 tetraspanin family.</text>
</comment>
<name>A0A3Q2YF70_HIPCM</name>